<dbReference type="PATRIC" id="fig|1705562.3.peg.1362"/>
<dbReference type="PANTHER" id="PTHR34512">
    <property type="entry name" value="CELL SURFACE PROTEIN"/>
    <property type="match status" value="1"/>
</dbReference>
<evidence type="ECO:0000313" key="3">
    <source>
        <dbReference type="Proteomes" id="UP000037729"/>
    </source>
</evidence>
<dbReference type="STRING" id="1705562.AMS69_02095"/>
<dbReference type="OrthoDB" id="145878at2157"/>
<dbReference type="Proteomes" id="UP000037729">
    <property type="component" value="Unassembled WGS sequence"/>
</dbReference>
<protein>
    <submittedName>
        <fullName evidence="2">Cell surface protein</fullName>
    </submittedName>
</protein>
<evidence type="ECO:0000259" key="1">
    <source>
        <dbReference type="Pfam" id="PF13360"/>
    </source>
</evidence>
<feature type="domain" description="Pyrrolo-quinoline quinone repeat" evidence="1">
    <location>
        <begin position="331"/>
        <end position="382"/>
    </location>
</feature>
<dbReference type="PROSITE" id="PS51257">
    <property type="entry name" value="PROKAR_LIPOPROTEIN"/>
    <property type="match status" value="1"/>
</dbReference>
<sequence length="404" mass="42902">MTERARTRRAFLGTLAATTAGSIAGCQSQFNPLASTALDEHAAAQFRQGPLNQGYQDISVPGAVERAWELPTNRGDHTAAKGSPALAPTGDLILADDTGRVRAIAPDGGVQWATTVTQATRGSHGTPAIANDTVYIGAYDGALSALDLETGRRRWRTELGDAIGASPTYYNGSLYVAVEHAAPSGSVVAVNAATGDVQWRDSRPTDHPHSTVALDREHGRLLFGSNDGYCYAWSFPALERVWRYDTGGDVKAPVAVADGTAIVPSWAATVTAVDVTDGSELWTFEADADVMCAPAVHDGTVYVGSHDDRVYAIDLDSGAEQWRYDTGGWIIGSTVATREHVLVGSYDGRLYALDRDSGTVSWAVESRGHVTSAPLVTADGIYYAERAVEGDPDRPGMCYRLVPA</sequence>
<feature type="domain" description="Pyrrolo-quinoline quinone repeat" evidence="1">
    <location>
        <begin position="239"/>
        <end position="327"/>
    </location>
</feature>
<organism evidence="2 3">
    <name type="scientific">Haloarcula rubripromontorii</name>
    <dbReference type="NCBI Taxonomy" id="1705562"/>
    <lineage>
        <taxon>Archaea</taxon>
        <taxon>Methanobacteriati</taxon>
        <taxon>Methanobacteriota</taxon>
        <taxon>Stenosarchaea group</taxon>
        <taxon>Halobacteria</taxon>
        <taxon>Halobacteriales</taxon>
        <taxon>Haloarculaceae</taxon>
        <taxon>Haloarcula</taxon>
    </lineage>
</organism>
<dbReference type="PANTHER" id="PTHR34512:SF30">
    <property type="entry name" value="OUTER MEMBRANE PROTEIN ASSEMBLY FACTOR BAMB"/>
    <property type="match status" value="1"/>
</dbReference>
<dbReference type="InterPro" id="IPR002372">
    <property type="entry name" value="PQQ_rpt_dom"/>
</dbReference>
<dbReference type="AlphaFoldDB" id="A0A0M9AP77"/>
<dbReference type="PROSITE" id="PS51318">
    <property type="entry name" value="TAT"/>
    <property type="match status" value="1"/>
</dbReference>
<dbReference type="Gene3D" id="2.130.10.10">
    <property type="entry name" value="YVTN repeat-like/Quinoprotein amine dehydrogenase"/>
    <property type="match status" value="2"/>
</dbReference>
<dbReference type="RefSeq" id="WP_053966441.1">
    <property type="nucleotide sequence ID" value="NZ_LIUF01000001.1"/>
</dbReference>
<name>A0A0M9AP77_9EURY</name>
<keyword evidence="3" id="KW-1185">Reference proteome</keyword>
<proteinExistence type="predicted"/>
<dbReference type="SUPFAM" id="SSF50998">
    <property type="entry name" value="Quinoprotein alcohol dehydrogenase-like"/>
    <property type="match status" value="2"/>
</dbReference>
<feature type="domain" description="Pyrrolo-quinoline quinone repeat" evidence="1">
    <location>
        <begin position="98"/>
        <end position="212"/>
    </location>
</feature>
<accession>A0A0M9AP77</accession>
<comment type="caution">
    <text evidence="2">The sequence shown here is derived from an EMBL/GenBank/DDBJ whole genome shotgun (WGS) entry which is preliminary data.</text>
</comment>
<dbReference type="EMBL" id="LIUF01000001">
    <property type="protein sequence ID" value="KOX94671.1"/>
    <property type="molecule type" value="Genomic_DNA"/>
</dbReference>
<dbReference type="InterPro" id="IPR018391">
    <property type="entry name" value="PQQ_b-propeller_rpt"/>
</dbReference>
<dbReference type="InterPro" id="IPR011047">
    <property type="entry name" value="Quinoprotein_ADH-like_sf"/>
</dbReference>
<evidence type="ECO:0000313" key="2">
    <source>
        <dbReference type="EMBL" id="KOX94671.1"/>
    </source>
</evidence>
<dbReference type="Pfam" id="PF13360">
    <property type="entry name" value="PQQ_2"/>
    <property type="match status" value="3"/>
</dbReference>
<dbReference type="SMART" id="SM00564">
    <property type="entry name" value="PQQ"/>
    <property type="match status" value="6"/>
</dbReference>
<dbReference type="InterPro" id="IPR015943">
    <property type="entry name" value="WD40/YVTN_repeat-like_dom_sf"/>
</dbReference>
<gene>
    <name evidence="2" type="ORF">AMS69_02095</name>
</gene>
<reference evidence="2 3" key="1">
    <citation type="submission" date="2015-08" db="EMBL/GenBank/DDBJ databases">
        <title>Genomes of Isolates from Cabo Rojo, PR.</title>
        <authorList>
            <person name="Sanchez-Nieves R.L."/>
            <person name="Montalvo-Rodriguez R."/>
        </authorList>
    </citation>
    <scope>NUCLEOTIDE SEQUENCE [LARGE SCALE GENOMIC DNA]</scope>
    <source>
        <strain evidence="2 3">SL3</strain>
    </source>
</reference>
<dbReference type="InterPro" id="IPR006311">
    <property type="entry name" value="TAT_signal"/>
</dbReference>